<dbReference type="PANTHER" id="PTHR35005">
    <property type="entry name" value="3-DEHYDRO-SCYLLO-INOSOSE HYDROLASE"/>
    <property type="match status" value="1"/>
</dbReference>
<dbReference type="InterPro" id="IPR031034">
    <property type="entry name" value="Creatininase"/>
</dbReference>
<comment type="cofactor">
    <cofactor evidence="1">
        <name>Zn(2+)</name>
        <dbReference type="ChEBI" id="CHEBI:29105"/>
    </cofactor>
</comment>
<name>A0A6A7G852_9CRUS</name>
<dbReference type="InterPro" id="IPR003785">
    <property type="entry name" value="Creatininase/forma_Hydrolase"/>
</dbReference>
<evidence type="ECO:0000256" key="1">
    <source>
        <dbReference type="ARBA" id="ARBA00001947"/>
    </source>
</evidence>
<sequence length="291" mass="31972">MMKNFVFIAFFGTVLAIDAPNKTTQVEEVELFNIPGPEFGDLITNFPLVVIIPFGAVEQHGPHLPIGSDAILATAAAKDIARAWNTINGQKAIVAPSFNYGFKSQTKSGGGETFAGTISLDGRTLVYMTRDVVRQYASQGISRIVVMNGHWENVMMTIEGIDLAIRDLQLLRQDPITVIRMDLWDLIEDSTLETIFADVITGFPGVELEHAGVIETSLMQHYFPELVHMDRLPEVEEIASFPPYDVHPQPLEGVWKPGNLAPARGGTAEKGQLLANDYLNGGVQAMLDVFF</sequence>
<evidence type="ECO:0000256" key="3">
    <source>
        <dbReference type="ARBA" id="ARBA00022801"/>
    </source>
</evidence>
<keyword evidence="2" id="KW-0479">Metal-binding</keyword>
<evidence type="ECO:0000313" key="6">
    <source>
        <dbReference type="EMBL" id="LAC26639.1"/>
    </source>
</evidence>
<accession>A0A6A7G852</accession>
<dbReference type="SUPFAM" id="SSF102215">
    <property type="entry name" value="Creatininase"/>
    <property type="match status" value="1"/>
</dbReference>
<reference evidence="6" key="1">
    <citation type="submission" date="2017-11" db="EMBL/GenBank/DDBJ databases">
        <title>The sensing device of the deep-sea amphipod.</title>
        <authorList>
            <person name="Kobayashi H."/>
            <person name="Nagahama T."/>
            <person name="Arai W."/>
            <person name="Sasagawa Y."/>
            <person name="Umeda M."/>
            <person name="Hayashi T."/>
            <person name="Nikaido I."/>
            <person name="Watanabe H."/>
            <person name="Oguri K."/>
            <person name="Kitazato H."/>
            <person name="Fujioka K."/>
            <person name="Kido Y."/>
            <person name="Takami H."/>
        </authorList>
    </citation>
    <scope>NUCLEOTIDE SEQUENCE</scope>
    <source>
        <tissue evidence="6">Whole body</tissue>
    </source>
</reference>
<evidence type="ECO:0000256" key="5">
    <source>
        <dbReference type="SAM" id="SignalP"/>
    </source>
</evidence>
<dbReference type="EMBL" id="IACT01007525">
    <property type="protein sequence ID" value="LAC26639.1"/>
    <property type="molecule type" value="mRNA"/>
</dbReference>
<proteinExistence type="evidence at transcript level"/>
<protein>
    <submittedName>
        <fullName evidence="6">Creatininase</fullName>
    </submittedName>
</protein>
<feature type="signal peptide" evidence="5">
    <location>
        <begin position="1"/>
        <end position="16"/>
    </location>
</feature>
<dbReference type="PANTHER" id="PTHR35005:SF1">
    <property type="entry name" value="2-AMINO-5-FORMYLAMINO-6-RIBOSYLAMINOPYRIMIDIN-4(3H)-ONE 5'-MONOPHOSPHATE DEFORMYLASE"/>
    <property type="match status" value="1"/>
</dbReference>
<evidence type="ECO:0000256" key="2">
    <source>
        <dbReference type="ARBA" id="ARBA00022723"/>
    </source>
</evidence>
<dbReference type="NCBIfam" id="TIGR04448">
    <property type="entry name" value="creatininase"/>
    <property type="match status" value="1"/>
</dbReference>
<dbReference type="GO" id="GO:0006601">
    <property type="term" value="P:creatine biosynthetic process"/>
    <property type="evidence" value="ECO:0007669"/>
    <property type="project" value="InterPro"/>
</dbReference>
<dbReference type="AlphaFoldDB" id="A0A6A7G852"/>
<dbReference type="GO" id="GO:0016811">
    <property type="term" value="F:hydrolase activity, acting on carbon-nitrogen (but not peptide) bonds, in linear amides"/>
    <property type="evidence" value="ECO:0007669"/>
    <property type="project" value="TreeGrafter"/>
</dbReference>
<keyword evidence="5" id="KW-0732">Signal</keyword>
<dbReference type="GO" id="GO:0047789">
    <property type="term" value="F:creatininase activity"/>
    <property type="evidence" value="ECO:0007669"/>
    <property type="project" value="InterPro"/>
</dbReference>
<dbReference type="Pfam" id="PF02633">
    <property type="entry name" value="Creatininase"/>
    <property type="match status" value="1"/>
</dbReference>
<dbReference type="GO" id="GO:0046872">
    <property type="term" value="F:metal ion binding"/>
    <property type="evidence" value="ECO:0007669"/>
    <property type="project" value="UniProtKB-KW"/>
</dbReference>
<dbReference type="Gene3D" id="3.40.50.10310">
    <property type="entry name" value="Creatininase"/>
    <property type="match status" value="1"/>
</dbReference>
<dbReference type="GO" id="GO:0009231">
    <property type="term" value="P:riboflavin biosynthetic process"/>
    <property type="evidence" value="ECO:0007669"/>
    <property type="project" value="TreeGrafter"/>
</dbReference>
<keyword evidence="4" id="KW-0862">Zinc</keyword>
<dbReference type="GO" id="GO:0006602">
    <property type="term" value="P:creatinine catabolic process"/>
    <property type="evidence" value="ECO:0007669"/>
    <property type="project" value="InterPro"/>
</dbReference>
<feature type="chain" id="PRO_5025428626" evidence="5">
    <location>
        <begin position="17"/>
        <end position="291"/>
    </location>
</feature>
<keyword evidence="3" id="KW-0378">Hydrolase</keyword>
<evidence type="ECO:0000256" key="4">
    <source>
        <dbReference type="ARBA" id="ARBA00022833"/>
    </source>
</evidence>
<organism evidence="6">
    <name type="scientific">Hirondellea gigas</name>
    <dbReference type="NCBI Taxonomy" id="1518452"/>
    <lineage>
        <taxon>Eukaryota</taxon>
        <taxon>Metazoa</taxon>
        <taxon>Ecdysozoa</taxon>
        <taxon>Arthropoda</taxon>
        <taxon>Crustacea</taxon>
        <taxon>Multicrustacea</taxon>
        <taxon>Malacostraca</taxon>
        <taxon>Eumalacostraca</taxon>
        <taxon>Peracarida</taxon>
        <taxon>Amphipoda</taxon>
        <taxon>Amphilochidea</taxon>
        <taxon>Lysianassida</taxon>
        <taxon>Lysianassidira</taxon>
        <taxon>Lysianassoidea</taxon>
        <taxon>Lysianassidae</taxon>
        <taxon>Hirondellea</taxon>
    </lineage>
</organism>
<dbReference type="InterPro" id="IPR024087">
    <property type="entry name" value="Creatininase-like_sf"/>
</dbReference>